<dbReference type="PROSITE" id="PS50931">
    <property type="entry name" value="HTH_LYSR"/>
    <property type="match status" value="1"/>
</dbReference>
<feature type="domain" description="HTH lysR-type" evidence="5">
    <location>
        <begin position="1"/>
        <end position="59"/>
    </location>
</feature>
<dbReference type="InterPro" id="IPR005119">
    <property type="entry name" value="LysR_subst-bd"/>
</dbReference>
<name>A0A7X9U6G0_9GAMM</name>
<dbReference type="GO" id="GO:0006351">
    <property type="term" value="P:DNA-templated transcription"/>
    <property type="evidence" value="ECO:0007669"/>
    <property type="project" value="TreeGrafter"/>
</dbReference>
<dbReference type="AlphaFoldDB" id="A0A7X9U6G0"/>
<dbReference type="EMBL" id="JABBCX010000003">
    <property type="protein sequence ID" value="NMF48393.1"/>
    <property type="molecule type" value="Genomic_DNA"/>
</dbReference>
<accession>A0A7X9U6G0</accession>
<gene>
    <name evidence="6" type="ORF">HHL01_09390</name>
</gene>
<dbReference type="InterPro" id="IPR000847">
    <property type="entry name" value="LysR_HTH_N"/>
</dbReference>
<dbReference type="SUPFAM" id="SSF53850">
    <property type="entry name" value="Periplasmic binding protein-like II"/>
    <property type="match status" value="1"/>
</dbReference>
<sequence length="295" mass="32560">MSKFKQMSVFANIIEAGSISAAADKLNVSKSVVSQHLKALELELGVTLLKRTTRRQALTATGELFYIQCKELNNIATTAWDTVKTQQAEPTGNIKITAPNALMETLITPVIANLMNQYPKLTPELVSADLHIDFLDHNIDLAIRVGPSKDSALKQKRIGSFTDRLCIKTGVIKSPKQLESKILNATPYIANTWQGLNIDHTFKNKHGELLHFSTQARCLANSFHSCLSLIKAGAGMGLVPDFYLNLVKPSLEVINPDYSLSSKSIYALTPYTHNMPISVKICIDEITKHLNKLTT</sequence>
<evidence type="ECO:0000259" key="5">
    <source>
        <dbReference type="PROSITE" id="PS50931"/>
    </source>
</evidence>
<evidence type="ECO:0000313" key="7">
    <source>
        <dbReference type="Proteomes" id="UP000519126"/>
    </source>
</evidence>
<dbReference type="Pfam" id="PF03466">
    <property type="entry name" value="LysR_substrate"/>
    <property type="match status" value="1"/>
</dbReference>
<comment type="caution">
    <text evidence="6">The sequence shown here is derived from an EMBL/GenBank/DDBJ whole genome shotgun (WGS) entry which is preliminary data.</text>
</comment>
<dbReference type="RefSeq" id="WP_170071776.1">
    <property type="nucleotide sequence ID" value="NZ_JABBCX010000003.1"/>
</dbReference>
<dbReference type="Proteomes" id="UP000519126">
    <property type="component" value="Unassembled WGS sequence"/>
</dbReference>
<dbReference type="Gene3D" id="1.10.10.10">
    <property type="entry name" value="Winged helix-like DNA-binding domain superfamily/Winged helix DNA-binding domain"/>
    <property type="match status" value="1"/>
</dbReference>
<protein>
    <submittedName>
        <fullName evidence="6">LysR family transcriptional regulator</fullName>
    </submittedName>
</protein>
<evidence type="ECO:0000313" key="6">
    <source>
        <dbReference type="EMBL" id="NMF48393.1"/>
    </source>
</evidence>
<organism evidence="6 7">
    <name type="scientific">Pseudoalteromonas arctica</name>
    <dbReference type="NCBI Taxonomy" id="394751"/>
    <lineage>
        <taxon>Bacteria</taxon>
        <taxon>Pseudomonadati</taxon>
        <taxon>Pseudomonadota</taxon>
        <taxon>Gammaproteobacteria</taxon>
        <taxon>Alteromonadales</taxon>
        <taxon>Pseudoalteromonadaceae</taxon>
        <taxon>Pseudoalteromonas</taxon>
    </lineage>
</organism>
<dbReference type="GO" id="GO:0043565">
    <property type="term" value="F:sequence-specific DNA binding"/>
    <property type="evidence" value="ECO:0007669"/>
    <property type="project" value="TreeGrafter"/>
</dbReference>
<dbReference type="PANTHER" id="PTHR30537">
    <property type="entry name" value="HTH-TYPE TRANSCRIPTIONAL REGULATOR"/>
    <property type="match status" value="1"/>
</dbReference>
<keyword evidence="3" id="KW-0238">DNA-binding</keyword>
<dbReference type="PANTHER" id="PTHR30537:SF5">
    <property type="entry name" value="HTH-TYPE TRANSCRIPTIONAL ACTIVATOR TTDR-RELATED"/>
    <property type="match status" value="1"/>
</dbReference>
<dbReference type="InterPro" id="IPR058163">
    <property type="entry name" value="LysR-type_TF_proteobact-type"/>
</dbReference>
<keyword evidence="4" id="KW-0804">Transcription</keyword>
<evidence type="ECO:0000256" key="1">
    <source>
        <dbReference type="ARBA" id="ARBA00009437"/>
    </source>
</evidence>
<keyword evidence="2" id="KW-0805">Transcription regulation</keyword>
<reference evidence="6 7" key="1">
    <citation type="submission" date="2020-04" db="EMBL/GenBank/DDBJ databases">
        <title>Genome Sequencing and Assembley of Pseudoalteromonas artica.</title>
        <authorList>
            <person name="Akerly B."/>
            <person name="Cook G."/>
        </authorList>
    </citation>
    <scope>NUCLEOTIDE SEQUENCE [LARGE SCALE GENOMIC DNA]</scope>
    <source>
        <strain evidence="6 7">NEC-BIFX-0059</strain>
    </source>
</reference>
<dbReference type="SUPFAM" id="SSF46785">
    <property type="entry name" value="Winged helix' DNA-binding domain"/>
    <property type="match status" value="1"/>
</dbReference>
<dbReference type="GO" id="GO:0003700">
    <property type="term" value="F:DNA-binding transcription factor activity"/>
    <property type="evidence" value="ECO:0007669"/>
    <property type="project" value="InterPro"/>
</dbReference>
<comment type="similarity">
    <text evidence="1">Belongs to the LysR transcriptional regulatory family.</text>
</comment>
<proteinExistence type="inferred from homology"/>
<dbReference type="Pfam" id="PF00126">
    <property type="entry name" value="HTH_1"/>
    <property type="match status" value="1"/>
</dbReference>
<dbReference type="Gene3D" id="3.40.190.290">
    <property type="match status" value="1"/>
</dbReference>
<dbReference type="InterPro" id="IPR036390">
    <property type="entry name" value="WH_DNA-bd_sf"/>
</dbReference>
<dbReference type="InterPro" id="IPR036388">
    <property type="entry name" value="WH-like_DNA-bd_sf"/>
</dbReference>
<evidence type="ECO:0000256" key="4">
    <source>
        <dbReference type="ARBA" id="ARBA00023163"/>
    </source>
</evidence>
<evidence type="ECO:0000256" key="3">
    <source>
        <dbReference type="ARBA" id="ARBA00023125"/>
    </source>
</evidence>
<dbReference type="FunFam" id="1.10.10.10:FF:000001">
    <property type="entry name" value="LysR family transcriptional regulator"/>
    <property type="match status" value="1"/>
</dbReference>
<evidence type="ECO:0000256" key="2">
    <source>
        <dbReference type="ARBA" id="ARBA00023015"/>
    </source>
</evidence>
<dbReference type="PRINTS" id="PR00039">
    <property type="entry name" value="HTHLYSR"/>
</dbReference>